<reference evidence="5 6" key="1">
    <citation type="submission" date="2017-09" db="EMBL/GenBank/DDBJ databases">
        <title>Depth-based differentiation of microbial function through sediment-hosted aquifers and enrichment of novel symbionts in the deep terrestrial subsurface.</title>
        <authorList>
            <person name="Probst A.J."/>
            <person name="Ladd B."/>
            <person name="Jarett J.K."/>
            <person name="Geller-Mcgrath D.E."/>
            <person name="Sieber C.M."/>
            <person name="Emerson J.B."/>
            <person name="Anantharaman K."/>
            <person name="Thomas B.C."/>
            <person name="Malmstrom R."/>
            <person name="Stieglmeier M."/>
            <person name="Klingl A."/>
            <person name="Woyke T."/>
            <person name="Ryan C.M."/>
            <person name="Banfield J.F."/>
        </authorList>
    </citation>
    <scope>NUCLEOTIDE SEQUENCE [LARGE SCALE GENOMIC DNA]</scope>
    <source>
        <strain evidence="5">CG11_big_fil_rev_8_21_14_0_20_40_12</strain>
    </source>
</reference>
<comment type="similarity">
    <text evidence="1 4">Belongs to the universal ribosomal protein uL13 family.</text>
</comment>
<gene>
    <name evidence="4" type="primary">rplM</name>
    <name evidence="5" type="ORF">COV89_04070</name>
</gene>
<evidence type="ECO:0000313" key="6">
    <source>
        <dbReference type="Proteomes" id="UP000231371"/>
    </source>
</evidence>
<dbReference type="InterPro" id="IPR005823">
    <property type="entry name" value="Ribosomal_uL13_bac-type"/>
</dbReference>
<evidence type="ECO:0000256" key="3">
    <source>
        <dbReference type="ARBA" id="ARBA00023274"/>
    </source>
</evidence>
<dbReference type="InterPro" id="IPR036899">
    <property type="entry name" value="Ribosomal_uL13_sf"/>
</dbReference>
<name>A0A2H0KEW8_9BACT</name>
<dbReference type="AlphaFoldDB" id="A0A2H0KEW8"/>
<dbReference type="InterPro" id="IPR005822">
    <property type="entry name" value="Ribosomal_uL13"/>
</dbReference>
<organism evidence="5 6">
    <name type="scientific">Candidatus Shapirobacteria bacterium CG11_big_fil_rev_8_21_14_0_20_40_12</name>
    <dbReference type="NCBI Taxonomy" id="1974889"/>
    <lineage>
        <taxon>Bacteria</taxon>
        <taxon>Candidatus Shapironibacteriota</taxon>
    </lineage>
</organism>
<dbReference type="Pfam" id="PF00572">
    <property type="entry name" value="Ribosomal_L13"/>
    <property type="match status" value="1"/>
</dbReference>
<dbReference type="PIRSF" id="PIRSF002181">
    <property type="entry name" value="Ribosomal_L13"/>
    <property type="match status" value="1"/>
</dbReference>
<dbReference type="SUPFAM" id="SSF52161">
    <property type="entry name" value="Ribosomal protein L13"/>
    <property type="match status" value="1"/>
</dbReference>
<dbReference type="PANTHER" id="PTHR11545:SF2">
    <property type="entry name" value="LARGE RIBOSOMAL SUBUNIT PROTEIN UL13M"/>
    <property type="match status" value="1"/>
</dbReference>
<dbReference type="NCBIfam" id="TIGR01066">
    <property type="entry name" value="rplM_bact"/>
    <property type="match status" value="1"/>
</dbReference>
<dbReference type="GO" id="GO:0006412">
    <property type="term" value="P:translation"/>
    <property type="evidence" value="ECO:0007669"/>
    <property type="project" value="UniProtKB-UniRule"/>
</dbReference>
<dbReference type="EMBL" id="PCVI01000063">
    <property type="protein sequence ID" value="PIQ69786.1"/>
    <property type="molecule type" value="Genomic_DNA"/>
</dbReference>
<dbReference type="GO" id="GO:0017148">
    <property type="term" value="P:negative regulation of translation"/>
    <property type="evidence" value="ECO:0007669"/>
    <property type="project" value="TreeGrafter"/>
</dbReference>
<keyword evidence="3 4" id="KW-0687">Ribonucleoprotein</keyword>
<comment type="subunit">
    <text evidence="4">Part of the 50S ribosomal subunit.</text>
</comment>
<comment type="caution">
    <text evidence="5">The sequence shown here is derived from an EMBL/GenBank/DDBJ whole genome shotgun (WGS) entry which is preliminary data.</text>
</comment>
<dbReference type="CDD" id="cd00392">
    <property type="entry name" value="Ribosomal_L13"/>
    <property type="match status" value="1"/>
</dbReference>
<dbReference type="HAMAP" id="MF_01366">
    <property type="entry name" value="Ribosomal_uL13"/>
    <property type="match status" value="1"/>
</dbReference>
<protein>
    <recommendedName>
        <fullName evidence="4">Large ribosomal subunit protein uL13</fullName>
    </recommendedName>
</protein>
<dbReference type="GO" id="GO:1990904">
    <property type="term" value="C:ribonucleoprotein complex"/>
    <property type="evidence" value="ECO:0007669"/>
    <property type="project" value="UniProtKB-KW"/>
</dbReference>
<dbReference type="GO" id="GO:0003729">
    <property type="term" value="F:mRNA binding"/>
    <property type="evidence" value="ECO:0007669"/>
    <property type="project" value="TreeGrafter"/>
</dbReference>
<proteinExistence type="inferred from homology"/>
<dbReference type="GO" id="GO:0005840">
    <property type="term" value="C:ribosome"/>
    <property type="evidence" value="ECO:0007669"/>
    <property type="project" value="UniProtKB-KW"/>
</dbReference>
<dbReference type="Proteomes" id="UP000231371">
    <property type="component" value="Unassembled WGS sequence"/>
</dbReference>
<comment type="function">
    <text evidence="4">This protein is one of the early assembly proteins of the 50S ribosomal subunit, although it is not seen to bind rRNA by itself. It is important during the early stages of 50S assembly.</text>
</comment>
<evidence type="ECO:0000256" key="2">
    <source>
        <dbReference type="ARBA" id="ARBA00022980"/>
    </source>
</evidence>
<evidence type="ECO:0000256" key="4">
    <source>
        <dbReference type="HAMAP-Rule" id="MF_01366"/>
    </source>
</evidence>
<dbReference type="Gene3D" id="3.90.1180.10">
    <property type="entry name" value="Ribosomal protein L13"/>
    <property type="match status" value="1"/>
</dbReference>
<evidence type="ECO:0000313" key="5">
    <source>
        <dbReference type="EMBL" id="PIQ69786.1"/>
    </source>
</evidence>
<keyword evidence="2 4" id="KW-0689">Ribosomal protein</keyword>
<dbReference type="GO" id="GO:0003735">
    <property type="term" value="F:structural constituent of ribosome"/>
    <property type="evidence" value="ECO:0007669"/>
    <property type="project" value="InterPro"/>
</dbReference>
<evidence type="ECO:0000256" key="1">
    <source>
        <dbReference type="ARBA" id="ARBA00006227"/>
    </source>
</evidence>
<dbReference type="PANTHER" id="PTHR11545">
    <property type="entry name" value="RIBOSOMAL PROTEIN L13"/>
    <property type="match status" value="1"/>
</dbReference>
<sequence>MIKPTKKTQIKSAWHIFDAKDQILGRLASKIAPVLFGKSKPYFVRNLDCGDHVVVVNASLVKVTGKKETEKKYTSFSGYPGGLKTLSLSQLREKKPERIIEKAVLNMLPKNKLRDQWMKRLHVFAGEKHPYEEKFKEKK</sequence>
<accession>A0A2H0KEW8</accession>